<keyword evidence="4 6" id="KW-1133">Transmembrane helix</keyword>
<dbReference type="PANTHER" id="PTHR40077">
    <property type="entry name" value="MEMBRANE PROTEIN-RELATED"/>
    <property type="match status" value="1"/>
</dbReference>
<feature type="domain" description="DUF3817" evidence="7">
    <location>
        <begin position="10"/>
        <end position="96"/>
    </location>
</feature>
<keyword evidence="3 6" id="KW-0812">Transmembrane</keyword>
<evidence type="ECO:0000256" key="3">
    <source>
        <dbReference type="ARBA" id="ARBA00022692"/>
    </source>
</evidence>
<dbReference type="NCBIfam" id="TIGR03954">
    <property type="entry name" value="integ_memb_HG"/>
    <property type="match status" value="1"/>
</dbReference>
<name>A0A917MX46_9BACT</name>
<evidence type="ECO:0000313" key="9">
    <source>
        <dbReference type="Proteomes" id="UP000627292"/>
    </source>
</evidence>
<proteinExistence type="predicted"/>
<evidence type="ECO:0000256" key="6">
    <source>
        <dbReference type="SAM" id="Phobius"/>
    </source>
</evidence>
<dbReference type="GO" id="GO:0005886">
    <property type="term" value="C:plasma membrane"/>
    <property type="evidence" value="ECO:0007669"/>
    <property type="project" value="UniProtKB-SubCell"/>
</dbReference>
<gene>
    <name evidence="8" type="ORF">GCM10011379_35160</name>
</gene>
<organism evidence="8 9">
    <name type="scientific">Filimonas zeae</name>
    <dbReference type="NCBI Taxonomy" id="1737353"/>
    <lineage>
        <taxon>Bacteria</taxon>
        <taxon>Pseudomonadati</taxon>
        <taxon>Bacteroidota</taxon>
        <taxon>Chitinophagia</taxon>
        <taxon>Chitinophagales</taxon>
        <taxon>Chitinophagaceae</taxon>
        <taxon>Filimonas</taxon>
    </lineage>
</organism>
<dbReference type="Proteomes" id="UP000627292">
    <property type="component" value="Unassembled WGS sequence"/>
</dbReference>
<evidence type="ECO:0000256" key="1">
    <source>
        <dbReference type="ARBA" id="ARBA00004651"/>
    </source>
</evidence>
<reference evidence="8" key="2">
    <citation type="submission" date="2020-09" db="EMBL/GenBank/DDBJ databases">
        <authorList>
            <person name="Sun Q."/>
            <person name="Zhou Y."/>
        </authorList>
    </citation>
    <scope>NUCLEOTIDE SEQUENCE</scope>
    <source>
        <strain evidence="8">CGMCC 1.15290</strain>
    </source>
</reference>
<protein>
    <submittedName>
        <fullName evidence="8">Membrane protein</fullName>
    </submittedName>
</protein>
<dbReference type="PANTHER" id="PTHR40077:SF1">
    <property type="entry name" value="MEMBRANE PROTEIN"/>
    <property type="match status" value="1"/>
</dbReference>
<evidence type="ECO:0000256" key="5">
    <source>
        <dbReference type="ARBA" id="ARBA00023136"/>
    </source>
</evidence>
<dbReference type="RefSeq" id="WP_188954634.1">
    <property type="nucleotide sequence ID" value="NZ_BMIB01000003.1"/>
</dbReference>
<feature type="transmembrane region" description="Helical" evidence="6">
    <location>
        <begin position="45"/>
        <end position="66"/>
    </location>
</feature>
<comment type="caution">
    <text evidence="8">The sequence shown here is derived from an EMBL/GenBank/DDBJ whole genome shotgun (WGS) entry which is preliminary data.</text>
</comment>
<evidence type="ECO:0000256" key="4">
    <source>
        <dbReference type="ARBA" id="ARBA00022989"/>
    </source>
</evidence>
<accession>A0A917MX46</accession>
<reference evidence="8" key="1">
    <citation type="journal article" date="2014" name="Int. J. Syst. Evol. Microbiol.">
        <title>Complete genome sequence of Corynebacterium casei LMG S-19264T (=DSM 44701T), isolated from a smear-ripened cheese.</title>
        <authorList>
            <consortium name="US DOE Joint Genome Institute (JGI-PGF)"/>
            <person name="Walter F."/>
            <person name="Albersmeier A."/>
            <person name="Kalinowski J."/>
            <person name="Ruckert C."/>
        </authorList>
    </citation>
    <scope>NUCLEOTIDE SEQUENCE</scope>
    <source>
        <strain evidence="8">CGMCC 1.15290</strain>
    </source>
</reference>
<dbReference type="AlphaFoldDB" id="A0A917MX46"/>
<keyword evidence="2" id="KW-1003">Cell membrane</keyword>
<dbReference type="Pfam" id="PF12823">
    <property type="entry name" value="DUF3817"/>
    <property type="match status" value="1"/>
</dbReference>
<dbReference type="InterPro" id="IPR023845">
    <property type="entry name" value="DUF3817_TM"/>
</dbReference>
<sequence length="102" mass="11253">MKHYLTSSLGRLRLLSYAEGTSLLLLAGIAVPLKHFGNTPLAVQLLGPVHGALFVLFVINAIGVGIERQWQFTGFTGKLLLACFIPFGTFYMDKRYLSKLPL</sequence>
<dbReference type="EMBL" id="BMIB01000003">
    <property type="protein sequence ID" value="GGH73540.1"/>
    <property type="molecule type" value="Genomic_DNA"/>
</dbReference>
<comment type="subcellular location">
    <subcellularLocation>
        <location evidence="1">Cell membrane</location>
        <topology evidence="1">Multi-pass membrane protein</topology>
    </subcellularLocation>
</comment>
<feature type="transmembrane region" description="Helical" evidence="6">
    <location>
        <begin position="14"/>
        <end position="33"/>
    </location>
</feature>
<evidence type="ECO:0000259" key="7">
    <source>
        <dbReference type="Pfam" id="PF12823"/>
    </source>
</evidence>
<keyword evidence="5 6" id="KW-0472">Membrane</keyword>
<evidence type="ECO:0000256" key="2">
    <source>
        <dbReference type="ARBA" id="ARBA00022475"/>
    </source>
</evidence>
<feature type="transmembrane region" description="Helical" evidence="6">
    <location>
        <begin position="72"/>
        <end position="92"/>
    </location>
</feature>
<evidence type="ECO:0000313" key="8">
    <source>
        <dbReference type="EMBL" id="GGH73540.1"/>
    </source>
</evidence>
<keyword evidence="9" id="KW-1185">Reference proteome</keyword>